<dbReference type="InterPro" id="IPR010998">
    <property type="entry name" value="Integrase_recombinase_N"/>
</dbReference>
<sequence length="162" mass="18584">MELTDVLCFSSLQSYRDCFKQDQSKVGGCATKLANTTLVCESPFHGGKITHTFTSVKRPVDTSQPSKQAHPLFKKLSMMICRESLKLQNLSESTKEIIMASWRKGTQKQYKSYLLRWEEYCNRENVAPHNPGKAYAIEFLRELYDSGVGYSAINTELDQHYR</sequence>
<dbReference type="OrthoDB" id="6158428at2759"/>
<evidence type="ECO:0000313" key="1">
    <source>
        <dbReference type="EMBL" id="CAB4028096.1"/>
    </source>
</evidence>
<gene>
    <name evidence="1" type="ORF">PACLA_8A076727</name>
</gene>
<proteinExistence type="predicted"/>
<comment type="caution">
    <text evidence="1">The sequence shown here is derived from an EMBL/GenBank/DDBJ whole genome shotgun (WGS) entry which is preliminary data.</text>
</comment>
<keyword evidence="2" id="KW-1185">Reference proteome</keyword>
<organism evidence="1 2">
    <name type="scientific">Paramuricea clavata</name>
    <name type="common">Red gorgonian</name>
    <name type="synonym">Violescent sea-whip</name>
    <dbReference type="NCBI Taxonomy" id="317549"/>
    <lineage>
        <taxon>Eukaryota</taxon>
        <taxon>Metazoa</taxon>
        <taxon>Cnidaria</taxon>
        <taxon>Anthozoa</taxon>
        <taxon>Octocorallia</taxon>
        <taxon>Malacalcyonacea</taxon>
        <taxon>Plexauridae</taxon>
        <taxon>Paramuricea</taxon>
    </lineage>
</organism>
<dbReference type="Proteomes" id="UP001152795">
    <property type="component" value="Unassembled WGS sequence"/>
</dbReference>
<reference evidence="1" key="1">
    <citation type="submission" date="2020-04" db="EMBL/GenBank/DDBJ databases">
        <authorList>
            <person name="Alioto T."/>
            <person name="Alioto T."/>
            <person name="Gomez Garrido J."/>
        </authorList>
    </citation>
    <scope>NUCLEOTIDE SEQUENCE</scope>
    <source>
        <strain evidence="1">A484AB</strain>
    </source>
</reference>
<dbReference type="AlphaFoldDB" id="A0A6S7J7U6"/>
<evidence type="ECO:0000313" key="2">
    <source>
        <dbReference type="Proteomes" id="UP001152795"/>
    </source>
</evidence>
<dbReference type="EMBL" id="CACRXK020015241">
    <property type="protein sequence ID" value="CAB4028096.1"/>
    <property type="molecule type" value="Genomic_DNA"/>
</dbReference>
<accession>A0A6S7J7U6</accession>
<dbReference type="Gene3D" id="1.10.150.130">
    <property type="match status" value="1"/>
</dbReference>
<name>A0A6S7J7U6_PARCT</name>
<protein>
    <submittedName>
        <fullName evidence="1">Uncharacterized protein</fullName>
    </submittedName>
</protein>